<evidence type="ECO:0000256" key="5">
    <source>
        <dbReference type="ARBA" id="ARBA00022827"/>
    </source>
</evidence>
<evidence type="ECO:0000256" key="7">
    <source>
        <dbReference type="ARBA" id="ARBA00023033"/>
    </source>
</evidence>
<comment type="cofactor">
    <cofactor evidence="1">
        <name>FAD</name>
        <dbReference type="ChEBI" id="CHEBI:57692"/>
    </cofactor>
</comment>
<dbReference type="NCBIfam" id="NF004356">
    <property type="entry name" value="PRK05732.1"/>
    <property type="match status" value="1"/>
</dbReference>
<evidence type="ECO:0000256" key="6">
    <source>
        <dbReference type="ARBA" id="ARBA00023002"/>
    </source>
</evidence>
<dbReference type="PATRIC" id="fig|1261658.3.peg.2081"/>
<dbReference type="GO" id="GO:0071949">
    <property type="term" value="F:FAD binding"/>
    <property type="evidence" value="ECO:0007669"/>
    <property type="project" value="InterPro"/>
</dbReference>
<dbReference type="InterPro" id="IPR051205">
    <property type="entry name" value="UbiH/COQ6_monooxygenase"/>
</dbReference>
<sequence>MMQSFDIAIVGGATTGSILALALSSATKHKLRIAIIEKSLPNYAEQGGFDARSIALAYGSLQKLAQIQPLASENLNAELSKIATDIQQIYVSDQGHFGKTMLSAAELKLTKLGVVVELAKLGEKLSAIIAQQPNIQYFCPDTVQNVTRNAQECYLDLTSGEQLRCQLLVAADGIQSQLAKLCGVETKQLQDYQQSAIIANVQLSTPHNGQAFERFTAQGPFALLPLTARTMSLVWCVKDPPVQMTMNDEQFLSALQQQFGWKLGRFEKVSKRFIYPLTLQKAETHVHHRLAIVGNASQQIHPVAGQGFNLGMRDLFELTTLVGKAFSQGQDIGEFTLLNQYEQARNQDQTRIMQNTNGLISLFCGECLPMQILRNLGLMGLSHCATLRKQVAHQALGW</sequence>
<dbReference type="InterPro" id="IPR018168">
    <property type="entry name" value="Ubi_Hdrlase_CS"/>
</dbReference>
<dbReference type="Gene3D" id="3.50.50.60">
    <property type="entry name" value="FAD/NAD(P)-binding domain"/>
    <property type="match status" value="2"/>
</dbReference>
<dbReference type="InterPro" id="IPR011295">
    <property type="entry name" value="UbiH"/>
</dbReference>
<dbReference type="Pfam" id="PF01494">
    <property type="entry name" value="FAD_binding_3"/>
    <property type="match status" value="1"/>
</dbReference>
<evidence type="ECO:0000313" key="10">
    <source>
        <dbReference type="Proteomes" id="UP000078358"/>
    </source>
</evidence>
<evidence type="ECO:0000256" key="3">
    <source>
        <dbReference type="ARBA" id="ARBA00005349"/>
    </source>
</evidence>
<evidence type="ECO:0000259" key="8">
    <source>
        <dbReference type="Pfam" id="PF01494"/>
    </source>
</evidence>
<gene>
    <name evidence="9" type="ORF">F480_10395</name>
</gene>
<dbReference type="InterPro" id="IPR036188">
    <property type="entry name" value="FAD/NAD-bd_sf"/>
</dbReference>
<accession>A0A179CXT3</accession>
<reference evidence="9 10" key="1">
    <citation type="submission" date="2014-01" db="EMBL/GenBank/DDBJ databases">
        <authorList>
            <person name="Zuccon D."/>
        </authorList>
    </citation>
    <scope>NUCLEOTIDE SEQUENCE [LARGE SCALE GENOMIC DNA]</scope>
    <source>
        <strain evidence="9 10">Y31</strain>
    </source>
</reference>
<dbReference type="UniPathway" id="UPA00232"/>
<dbReference type="GO" id="GO:0008681">
    <property type="term" value="F:2-octaprenyl-6-methoxyphenol hydroxylase activity"/>
    <property type="evidence" value="ECO:0007669"/>
    <property type="project" value="InterPro"/>
</dbReference>
<keyword evidence="5" id="KW-0274">FAD</keyword>
<keyword evidence="7" id="KW-0503">Monooxygenase</keyword>
<comment type="pathway">
    <text evidence="2">Cofactor biosynthesis; ubiquinone biosynthesis.</text>
</comment>
<evidence type="ECO:0000256" key="1">
    <source>
        <dbReference type="ARBA" id="ARBA00001974"/>
    </source>
</evidence>
<keyword evidence="4" id="KW-0285">Flavoprotein</keyword>
<dbReference type="InterPro" id="IPR002938">
    <property type="entry name" value="FAD-bd"/>
</dbReference>
<dbReference type="PANTHER" id="PTHR43876">
    <property type="entry name" value="UBIQUINONE BIOSYNTHESIS MONOOXYGENASE COQ6, MITOCHONDRIAL"/>
    <property type="match status" value="1"/>
</dbReference>
<dbReference type="GO" id="GO:0006744">
    <property type="term" value="P:ubiquinone biosynthetic process"/>
    <property type="evidence" value="ECO:0007669"/>
    <property type="project" value="UniProtKB-UniPathway"/>
</dbReference>
<protein>
    <submittedName>
        <fullName evidence="9">2-octaprenyl-6-methoxyphenyl hydroxylase</fullName>
    </submittedName>
</protein>
<dbReference type="PANTHER" id="PTHR43876:SF8">
    <property type="entry name" value="2-OCTAPRENYL-6-METHOXYPHENOL HYDROXYLASE"/>
    <property type="match status" value="1"/>
</dbReference>
<evidence type="ECO:0000256" key="2">
    <source>
        <dbReference type="ARBA" id="ARBA00004749"/>
    </source>
</evidence>
<feature type="domain" description="FAD-binding" evidence="8">
    <location>
        <begin position="6"/>
        <end position="356"/>
    </location>
</feature>
<dbReference type="NCBIfam" id="TIGR01984">
    <property type="entry name" value="UbiH"/>
    <property type="match status" value="1"/>
</dbReference>
<dbReference type="AlphaFoldDB" id="A0A179CXT3"/>
<evidence type="ECO:0000256" key="4">
    <source>
        <dbReference type="ARBA" id="ARBA00022630"/>
    </source>
</evidence>
<dbReference type="Proteomes" id="UP000078358">
    <property type="component" value="Unassembled WGS sequence"/>
</dbReference>
<name>A0A179CXT3_BIBTR</name>
<dbReference type="EMBL" id="JACI01000002">
    <property type="protein sequence ID" value="OAQ14724.1"/>
    <property type="molecule type" value="Genomic_DNA"/>
</dbReference>
<dbReference type="InterPro" id="IPR010971">
    <property type="entry name" value="UbiH/COQ6"/>
</dbReference>
<evidence type="ECO:0000313" key="9">
    <source>
        <dbReference type="EMBL" id="OAQ14724.1"/>
    </source>
</evidence>
<proteinExistence type="inferred from homology"/>
<dbReference type="SUPFAM" id="SSF51905">
    <property type="entry name" value="FAD/NAD(P)-binding domain"/>
    <property type="match status" value="1"/>
</dbReference>
<dbReference type="PROSITE" id="PS01304">
    <property type="entry name" value="UBIH"/>
    <property type="match status" value="1"/>
</dbReference>
<comment type="similarity">
    <text evidence="3">Belongs to the UbiH/COQ6 family.</text>
</comment>
<dbReference type="PRINTS" id="PR00420">
    <property type="entry name" value="RNGMNOXGNASE"/>
</dbReference>
<comment type="caution">
    <text evidence="9">The sequence shown here is derived from an EMBL/GenBank/DDBJ whole genome shotgun (WGS) entry which is preliminary data.</text>
</comment>
<keyword evidence="6" id="KW-0560">Oxidoreductase</keyword>
<organism evidence="9 10">
    <name type="scientific">Bibersteinia trehalosi Y31</name>
    <dbReference type="NCBI Taxonomy" id="1261658"/>
    <lineage>
        <taxon>Bacteria</taxon>
        <taxon>Pseudomonadati</taxon>
        <taxon>Pseudomonadota</taxon>
        <taxon>Gammaproteobacteria</taxon>
        <taxon>Pasteurellales</taxon>
        <taxon>Pasteurellaceae</taxon>
        <taxon>Bibersteinia</taxon>
    </lineage>
</organism>
<dbReference type="NCBIfam" id="TIGR01988">
    <property type="entry name" value="Ubi-OHases"/>
    <property type="match status" value="1"/>
</dbReference>